<dbReference type="GO" id="GO:0005634">
    <property type="term" value="C:nucleus"/>
    <property type="evidence" value="ECO:0007669"/>
    <property type="project" value="TreeGrafter"/>
</dbReference>
<dbReference type="Gene3D" id="3.40.50.300">
    <property type="entry name" value="P-loop containing nucleotide triphosphate hydrolases"/>
    <property type="match status" value="1"/>
</dbReference>
<dbReference type="Pfam" id="PF08302">
    <property type="entry name" value="tRNA_lig_CPD"/>
    <property type="match status" value="1"/>
</dbReference>
<reference evidence="5" key="1">
    <citation type="submission" date="2023-03" db="EMBL/GenBank/DDBJ databases">
        <title>Massive genome expansion in bonnet fungi (Mycena s.s.) driven by repeated elements and novel gene families across ecological guilds.</title>
        <authorList>
            <consortium name="Lawrence Berkeley National Laboratory"/>
            <person name="Harder C.B."/>
            <person name="Miyauchi S."/>
            <person name="Viragh M."/>
            <person name="Kuo A."/>
            <person name="Thoen E."/>
            <person name="Andreopoulos B."/>
            <person name="Lu D."/>
            <person name="Skrede I."/>
            <person name="Drula E."/>
            <person name="Henrissat B."/>
            <person name="Morin E."/>
            <person name="Kohler A."/>
            <person name="Barry K."/>
            <person name="LaButti K."/>
            <person name="Morin E."/>
            <person name="Salamov A."/>
            <person name="Lipzen A."/>
            <person name="Mereny Z."/>
            <person name="Hegedus B."/>
            <person name="Baldrian P."/>
            <person name="Stursova M."/>
            <person name="Weitz H."/>
            <person name="Taylor A."/>
            <person name="Grigoriev I.V."/>
            <person name="Nagy L.G."/>
            <person name="Martin F."/>
            <person name="Kauserud H."/>
        </authorList>
    </citation>
    <scope>NUCLEOTIDE SEQUENCE</scope>
    <source>
        <strain evidence="5">CBHHK200</strain>
    </source>
</reference>
<feature type="region of interest" description="Disordered" evidence="1">
    <location>
        <begin position="693"/>
        <end position="717"/>
    </location>
</feature>
<sequence length="903" mass="98005">MASSTARPVVPVDSALVAKLHDISAVNSKLIKSSVYAAPADADIKVRSWKMDEFKYYDIPSPFPTLARGIFTVELPKDDENREQEYRIVARGYDKFFNIGEVPWTTWPALEEHTAPPYTLSLKSNGCIIFIAALTPTQLLVTSKHSVGSTPGQSISHAQAGEGWLRKYFEQKSKTEADLAGVLWANNWTAVAELCDDSFEEHVLPYPPHLTGLHLHGLNTSTSTFHTLPQPDVDAFAAEWGFIRTASITLPTIAAVKEFTAKCGETGSWEGEAVEGFVVRTHVAKEPGKAPYKAGDTFFFKVKFDEPYMMYRDWREVTKTLLRLYEQEKAAAVKGVPLEASTKGKKGKKPKPAGMSYAAVSPHKLRRLETRAYVRWVIPTIRAQPELFAEFNNNKGIIAARERFLEYLKTPEGVKLMEEAKDTRGPSNQGGSGSGESAGSGEAGTGEQKEGETGAWGKTIIVPVGVPGCGKTALAVALLHIFGPTWGHTQSDDVRAKKPAPIFLKNVTTVLGKKEVVIADKNNHLRIHRAGLRAATAGRTPRVRLVALNWAFSDAKSSSNKGKEKSDAATDTDDLLTLGEVHRICAARVTQRGANHQTLRASSPPADATEQDSNDHHERVIWRFLHGAEALAPDEVDDVIEMHVDEELEGAVRRAVEGIVRVLGVPAPTEGRVKEGVEKGEQYAAVAAGAAPGKANANANGKGKGREVKPPQQKKAKPPRYYGFLATLDVAAVLTERFKADAGAAAFLAQLISDKRVAERPHVTIVHSKALEGPNKEAGSGELWEKCRALDAFGKDAAAGAGVKEEFRLTLGSVLWDERVMAITVEDVQPASEVSAEGQAFLTALPEPVRARLHITVGTRDTGVKPVEAKGLVEAWRMGDGTGVKQLKLESVSVQARVRGMFS</sequence>
<organism evidence="5 6">
    <name type="scientific">Mycena alexandri</name>
    <dbReference type="NCBI Taxonomy" id="1745969"/>
    <lineage>
        <taxon>Eukaryota</taxon>
        <taxon>Fungi</taxon>
        <taxon>Dikarya</taxon>
        <taxon>Basidiomycota</taxon>
        <taxon>Agaricomycotina</taxon>
        <taxon>Agaricomycetes</taxon>
        <taxon>Agaricomycetidae</taxon>
        <taxon>Agaricales</taxon>
        <taxon>Marasmiineae</taxon>
        <taxon>Mycenaceae</taxon>
        <taxon>Mycena</taxon>
    </lineage>
</organism>
<evidence type="ECO:0000256" key="1">
    <source>
        <dbReference type="SAM" id="MobiDB-lite"/>
    </source>
</evidence>
<feature type="domain" description="T4 RNA ligase 1-like N-terminal" evidence="4">
    <location>
        <begin position="67"/>
        <end position="308"/>
    </location>
</feature>
<feature type="region of interest" description="Disordered" evidence="1">
    <location>
        <begin position="592"/>
        <end position="615"/>
    </location>
</feature>
<accession>A0AAD6SQJ2</accession>
<keyword evidence="5" id="KW-0436">Ligase</keyword>
<dbReference type="GO" id="GO:0003972">
    <property type="term" value="F:RNA ligase (ATP) activity"/>
    <property type="evidence" value="ECO:0007669"/>
    <property type="project" value="InterPro"/>
</dbReference>
<dbReference type="Pfam" id="PF08303">
    <property type="entry name" value="tRNA_lig_kinase"/>
    <property type="match status" value="1"/>
</dbReference>
<evidence type="ECO:0000259" key="2">
    <source>
        <dbReference type="Pfam" id="PF08302"/>
    </source>
</evidence>
<dbReference type="PANTHER" id="PTHR32004:SF1">
    <property type="entry name" value="TRNA LIGASE"/>
    <property type="match status" value="1"/>
</dbReference>
<feature type="compositionally biased region" description="Gly residues" evidence="1">
    <location>
        <begin position="428"/>
        <end position="444"/>
    </location>
</feature>
<dbReference type="PANTHER" id="PTHR32004">
    <property type="entry name" value="TRNA LIGASE"/>
    <property type="match status" value="1"/>
</dbReference>
<dbReference type="Pfam" id="PF09511">
    <property type="entry name" value="RNA_lig_T4_1"/>
    <property type="match status" value="1"/>
</dbReference>
<evidence type="ECO:0000313" key="5">
    <source>
        <dbReference type="EMBL" id="KAJ7030723.1"/>
    </source>
</evidence>
<dbReference type="GO" id="GO:0005524">
    <property type="term" value="F:ATP binding"/>
    <property type="evidence" value="ECO:0007669"/>
    <property type="project" value="InterPro"/>
</dbReference>
<dbReference type="GO" id="GO:0006388">
    <property type="term" value="P:tRNA splicing, via endonucleolytic cleavage and ligation"/>
    <property type="evidence" value="ECO:0007669"/>
    <property type="project" value="InterPro"/>
</dbReference>
<feature type="compositionally biased region" description="Polar residues" evidence="1">
    <location>
        <begin position="592"/>
        <end position="601"/>
    </location>
</feature>
<dbReference type="EMBL" id="JARJCM010000088">
    <property type="protein sequence ID" value="KAJ7030723.1"/>
    <property type="molecule type" value="Genomic_DNA"/>
</dbReference>
<keyword evidence="6" id="KW-1185">Reference proteome</keyword>
<feature type="domain" description="tRNA ligase kinase" evidence="3">
    <location>
        <begin position="460"/>
        <end position="534"/>
    </location>
</feature>
<feature type="region of interest" description="Disordered" evidence="1">
    <location>
        <begin position="418"/>
        <end position="454"/>
    </location>
</feature>
<dbReference type="InterPro" id="IPR015966">
    <property type="entry name" value="tRNA_lig_kin_fungi"/>
</dbReference>
<protein>
    <submittedName>
        <fullName evidence="5">RNA ligase</fullName>
    </submittedName>
</protein>
<dbReference type="InterPro" id="IPR027417">
    <property type="entry name" value="P-loop_NTPase"/>
</dbReference>
<dbReference type="AlphaFoldDB" id="A0AAD6SQJ2"/>
<evidence type="ECO:0000313" key="6">
    <source>
        <dbReference type="Proteomes" id="UP001218188"/>
    </source>
</evidence>
<name>A0AAD6SQJ2_9AGAR</name>
<evidence type="ECO:0000259" key="3">
    <source>
        <dbReference type="Pfam" id="PF08303"/>
    </source>
</evidence>
<gene>
    <name evidence="5" type="ORF">C8F04DRAFT_1397704</name>
</gene>
<dbReference type="Proteomes" id="UP001218188">
    <property type="component" value="Unassembled WGS sequence"/>
</dbReference>
<dbReference type="InterPro" id="IPR019039">
    <property type="entry name" value="T4-Rnl1-like_N"/>
</dbReference>
<dbReference type="InterPro" id="IPR015965">
    <property type="entry name" value="tRNA_lig_PDEase"/>
</dbReference>
<comment type="caution">
    <text evidence="5">The sequence shown here is derived from an EMBL/GenBank/DDBJ whole genome shotgun (WGS) entry which is preliminary data.</text>
</comment>
<proteinExistence type="predicted"/>
<evidence type="ECO:0000259" key="4">
    <source>
        <dbReference type="Pfam" id="PF09511"/>
    </source>
</evidence>
<feature type="domain" description="tRNA ligase phosphodiesterase" evidence="2">
    <location>
        <begin position="668"/>
        <end position="900"/>
    </location>
</feature>